<comment type="caution">
    <text evidence="3">The sequence shown here is derived from an EMBL/GenBank/DDBJ whole genome shotgun (WGS) entry which is preliminary data.</text>
</comment>
<evidence type="ECO:0000313" key="5">
    <source>
        <dbReference type="Proteomes" id="UP000528608"/>
    </source>
</evidence>
<dbReference type="AlphaFoldDB" id="A0A2N8NQE6"/>
<evidence type="ECO:0000313" key="4">
    <source>
        <dbReference type="Proteomes" id="UP000235945"/>
    </source>
</evidence>
<name>A0A2N8NQE6_STREU</name>
<feature type="region of interest" description="Disordered" evidence="1">
    <location>
        <begin position="13"/>
        <end position="35"/>
    </location>
</feature>
<gene>
    <name evidence="3" type="ORF">AF335_27075</name>
    <name evidence="2" type="ORF">FHS36_006575</name>
</gene>
<dbReference type="EMBL" id="LGUI01000010">
    <property type="protein sequence ID" value="PNE30988.1"/>
    <property type="molecule type" value="Genomic_DNA"/>
</dbReference>
<reference evidence="4" key="2">
    <citation type="submission" date="2015-07" db="EMBL/GenBank/DDBJ databases">
        <authorList>
            <person name="Graham D.E."/>
            <person name="Giannone R.J."/>
            <person name="Gulvik C.A."/>
            <person name="Hettich R.L."/>
            <person name="Klingeman D.M."/>
            <person name="Mahan K.M."/>
            <person name="Parry R.J."/>
            <person name="Spain J.C."/>
        </authorList>
    </citation>
    <scope>NUCLEOTIDE SEQUENCE [LARGE SCALE GENOMIC DNA]</scope>
    <source>
        <strain evidence="4">ATCC 27428</strain>
    </source>
</reference>
<dbReference type="Proteomes" id="UP000235945">
    <property type="component" value="Unassembled WGS sequence"/>
</dbReference>
<protein>
    <submittedName>
        <fullName evidence="3">Uncharacterized protein</fullName>
    </submittedName>
</protein>
<keyword evidence="4" id="KW-1185">Reference proteome</keyword>
<dbReference type="EMBL" id="JACHJF010000042">
    <property type="protein sequence ID" value="MBB5123096.1"/>
    <property type="molecule type" value="Genomic_DNA"/>
</dbReference>
<feature type="region of interest" description="Disordered" evidence="1">
    <location>
        <begin position="69"/>
        <end position="92"/>
    </location>
</feature>
<reference evidence="2 5" key="3">
    <citation type="submission" date="2020-08" db="EMBL/GenBank/DDBJ databases">
        <title>Genomic Encyclopedia of Type Strains, Phase III (KMG-III): the genomes of soil and plant-associated and newly described type strains.</title>
        <authorList>
            <person name="Whitman W."/>
        </authorList>
    </citation>
    <scope>NUCLEOTIDE SEQUENCE [LARGE SCALE GENOMIC DNA]</scope>
    <source>
        <strain evidence="2 5">CECT 3259</strain>
    </source>
</reference>
<evidence type="ECO:0000313" key="3">
    <source>
        <dbReference type="EMBL" id="PNE30988.1"/>
    </source>
</evidence>
<accession>A0A2N8NQE6</accession>
<proteinExistence type="predicted"/>
<evidence type="ECO:0000256" key="1">
    <source>
        <dbReference type="SAM" id="MobiDB-lite"/>
    </source>
</evidence>
<organism evidence="3 4">
    <name type="scientific">Streptomyces eurocidicus</name>
    <name type="common">Streptoverticillium eurocidicus</name>
    <dbReference type="NCBI Taxonomy" id="66423"/>
    <lineage>
        <taxon>Bacteria</taxon>
        <taxon>Bacillati</taxon>
        <taxon>Actinomycetota</taxon>
        <taxon>Actinomycetes</taxon>
        <taxon>Kitasatosporales</taxon>
        <taxon>Streptomycetaceae</taxon>
        <taxon>Streptomyces</taxon>
    </lineage>
</organism>
<reference evidence="3" key="1">
    <citation type="submission" date="2015-07" db="EMBL/GenBank/DDBJ databases">
        <authorList>
            <person name="Noorani M."/>
        </authorList>
    </citation>
    <scope>NUCLEOTIDE SEQUENCE [LARGE SCALE GENOMIC DNA]</scope>
    <source>
        <strain evidence="3">ATCC 27428</strain>
    </source>
</reference>
<sequence length="141" mass="15108">MRLDELRHRYRTLIDPSAGPGPHTPASFRIDPADPPLRGDLRASLTELFAREPGIDAVALVADGTTIGLVPRDATGDPEEPGLRSDGGTGGPLPGYATGYELLYFTCPQCTGLQVLTHLDDGEPPLCARVPEHGRVTRVDR</sequence>
<dbReference type="Proteomes" id="UP000528608">
    <property type="component" value="Unassembled WGS sequence"/>
</dbReference>
<dbReference type="OrthoDB" id="4311273at2"/>
<evidence type="ECO:0000313" key="2">
    <source>
        <dbReference type="EMBL" id="MBB5123096.1"/>
    </source>
</evidence>
<dbReference type="RefSeq" id="WP_102921118.1">
    <property type="nucleotide sequence ID" value="NZ_JACHJF010000042.1"/>
</dbReference>